<keyword evidence="1" id="KW-0812">Transmembrane</keyword>
<reference evidence="2 3" key="1">
    <citation type="submission" date="2022-06" db="EMBL/GenBank/DDBJ databases">
        <title>Whole-genome of Asaia lannensis strain LMG 27011T.</title>
        <authorList>
            <person name="Sombolestani A."/>
        </authorList>
    </citation>
    <scope>NUCLEOTIDE SEQUENCE [LARGE SCALE GENOMIC DNA]</scope>
    <source>
        <strain evidence="2 3">NBRC 102526</strain>
    </source>
</reference>
<evidence type="ECO:0000256" key="1">
    <source>
        <dbReference type="SAM" id="Phobius"/>
    </source>
</evidence>
<evidence type="ECO:0000313" key="2">
    <source>
        <dbReference type="EMBL" id="MCO6159876.1"/>
    </source>
</evidence>
<protein>
    <submittedName>
        <fullName evidence="2">Uncharacterized protein</fullName>
    </submittedName>
</protein>
<dbReference type="Proteomes" id="UP001523401">
    <property type="component" value="Unassembled WGS sequence"/>
</dbReference>
<proteinExistence type="predicted"/>
<keyword evidence="1" id="KW-1133">Transmembrane helix</keyword>
<gene>
    <name evidence="2" type="ORF">NF685_07545</name>
</gene>
<feature type="transmembrane region" description="Helical" evidence="1">
    <location>
        <begin position="70"/>
        <end position="93"/>
    </location>
</feature>
<dbReference type="EMBL" id="JAMXQU010000004">
    <property type="protein sequence ID" value="MCO6159876.1"/>
    <property type="molecule type" value="Genomic_DNA"/>
</dbReference>
<dbReference type="RefSeq" id="WP_252849186.1">
    <property type="nucleotide sequence ID" value="NZ_BAPW01000010.1"/>
</dbReference>
<feature type="transmembrane region" description="Helical" evidence="1">
    <location>
        <begin position="47"/>
        <end position="64"/>
    </location>
</feature>
<feature type="transmembrane region" description="Helical" evidence="1">
    <location>
        <begin position="6"/>
        <end position="27"/>
    </location>
</feature>
<keyword evidence="1" id="KW-0472">Membrane</keyword>
<name>A0ABT1CGK5_9PROT</name>
<sequence>MIENAIAVVVGLIMGLFTLIVSVIVFVEEVARRGLQTLGVPHQVETALLALLLLLLIVASFRLFGRIFGVLIAIVLLAFLLHAVFVPQAATVAF</sequence>
<keyword evidence="3" id="KW-1185">Reference proteome</keyword>
<comment type="caution">
    <text evidence="2">The sequence shown here is derived from an EMBL/GenBank/DDBJ whole genome shotgun (WGS) entry which is preliminary data.</text>
</comment>
<evidence type="ECO:0000313" key="3">
    <source>
        <dbReference type="Proteomes" id="UP001523401"/>
    </source>
</evidence>
<accession>A0ABT1CGK5</accession>
<organism evidence="2 3">
    <name type="scientific">Asaia lannensis NBRC 102526</name>
    <dbReference type="NCBI Taxonomy" id="1307926"/>
    <lineage>
        <taxon>Bacteria</taxon>
        <taxon>Pseudomonadati</taxon>
        <taxon>Pseudomonadota</taxon>
        <taxon>Alphaproteobacteria</taxon>
        <taxon>Acetobacterales</taxon>
        <taxon>Acetobacteraceae</taxon>
        <taxon>Asaia</taxon>
    </lineage>
</organism>